<accession>A0A6A1Q097</accession>
<comment type="caution">
    <text evidence="4">The sequence shown here is derived from an EMBL/GenBank/DDBJ whole genome shotgun (WGS) entry which is preliminary data.</text>
</comment>
<dbReference type="InterPro" id="IPR012677">
    <property type="entry name" value="Nucleotide-bd_a/b_plait_sf"/>
</dbReference>
<dbReference type="EMBL" id="SGJD01001167">
    <property type="protein sequence ID" value="KAB0401702.1"/>
    <property type="molecule type" value="Genomic_DNA"/>
</dbReference>
<dbReference type="Gene3D" id="3.30.70.330">
    <property type="match status" value="1"/>
</dbReference>
<keyword evidence="2" id="KW-0689">Ribosomal protein</keyword>
<dbReference type="GO" id="GO:0006412">
    <property type="term" value="P:translation"/>
    <property type="evidence" value="ECO:0007669"/>
    <property type="project" value="InterPro"/>
</dbReference>
<gene>
    <name evidence="4" type="ORF">E2I00_018867</name>
</gene>
<proteinExistence type="inferred from homology"/>
<dbReference type="GO" id="GO:0044391">
    <property type="term" value="C:ribosomal subunit"/>
    <property type="evidence" value="ECO:0007669"/>
    <property type="project" value="UniProtKB-ARBA"/>
</dbReference>
<dbReference type="GO" id="GO:0003735">
    <property type="term" value="F:structural constituent of ribosome"/>
    <property type="evidence" value="ECO:0007669"/>
    <property type="project" value="InterPro"/>
</dbReference>
<keyword evidence="5" id="KW-1185">Reference proteome</keyword>
<comment type="similarity">
    <text evidence="1">Belongs to the universal ribosomal protein uL23 family.</text>
</comment>
<dbReference type="Proteomes" id="UP000437017">
    <property type="component" value="Unassembled WGS sequence"/>
</dbReference>
<dbReference type="Pfam" id="PF00276">
    <property type="entry name" value="Ribosomal_L23"/>
    <property type="match status" value="1"/>
</dbReference>
<sequence length="86" mass="10119">MKKTEDNNTLVFTVDVKANKHQIKQAVKKLCDADVAKVNTLIRPMERRRHMFDWLLTMMLWMLPTKLGSSESSWLILNIEVFTIKK</sequence>
<evidence type="ECO:0000256" key="1">
    <source>
        <dbReference type="ARBA" id="ARBA00006700"/>
    </source>
</evidence>
<dbReference type="InterPro" id="IPR013025">
    <property type="entry name" value="Ribosomal_uL23-like"/>
</dbReference>
<dbReference type="OrthoDB" id="1267328at2759"/>
<name>A0A6A1Q097_BALPH</name>
<evidence type="ECO:0000256" key="2">
    <source>
        <dbReference type="ARBA" id="ARBA00022980"/>
    </source>
</evidence>
<protein>
    <recommendedName>
        <fullName evidence="6">Ribosomal protein L23/L25 N-terminal domain-containing protein</fullName>
    </recommendedName>
</protein>
<evidence type="ECO:0000256" key="3">
    <source>
        <dbReference type="ARBA" id="ARBA00023274"/>
    </source>
</evidence>
<dbReference type="PANTHER" id="PTHR11620">
    <property type="entry name" value="60S RIBOSOMAL PROTEIN L23A"/>
    <property type="match status" value="1"/>
</dbReference>
<evidence type="ECO:0000313" key="5">
    <source>
        <dbReference type="Proteomes" id="UP000437017"/>
    </source>
</evidence>
<dbReference type="AlphaFoldDB" id="A0A6A1Q097"/>
<evidence type="ECO:0000313" key="4">
    <source>
        <dbReference type="EMBL" id="KAB0401702.1"/>
    </source>
</evidence>
<dbReference type="SUPFAM" id="SSF54189">
    <property type="entry name" value="Ribosomal proteins S24e, L23 and L15e"/>
    <property type="match status" value="1"/>
</dbReference>
<organism evidence="4 5">
    <name type="scientific">Balaenoptera physalus</name>
    <name type="common">Fin whale</name>
    <name type="synonym">Balaena physalus</name>
    <dbReference type="NCBI Taxonomy" id="9770"/>
    <lineage>
        <taxon>Eukaryota</taxon>
        <taxon>Metazoa</taxon>
        <taxon>Chordata</taxon>
        <taxon>Craniata</taxon>
        <taxon>Vertebrata</taxon>
        <taxon>Euteleostomi</taxon>
        <taxon>Mammalia</taxon>
        <taxon>Eutheria</taxon>
        <taxon>Laurasiatheria</taxon>
        <taxon>Artiodactyla</taxon>
        <taxon>Whippomorpha</taxon>
        <taxon>Cetacea</taxon>
        <taxon>Mysticeti</taxon>
        <taxon>Balaenopteridae</taxon>
        <taxon>Balaenoptera</taxon>
    </lineage>
</organism>
<keyword evidence="3" id="KW-0687">Ribonucleoprotein</keyword>
<evidence type="ECO:0008006" key="6">
    <source>
        <dbReference type="Google" id="ProtNLM"/>
    </source>
</evidence>
<dbReference type="InterPro" id="IPR012678">
    <property type="entry name" value="Ribosomal_uL23/eL15/eS24_sf"/>
</dbReference>
<reference evidence="4 5" key="1">
    <citation type="journal article" date="2019" name="PLoS ONE">
        <title>Genomic analyses reveal an absence of contemporary introgressive admixture between fin whales and blue whales, despite known hybrids.</title>
        <authorList>
            <person name="Westbury M.V."/>
            <person name="Petersen B."/>
            <person name="Lorenzen E.D."/>
        </authorList>
    </citation>
    <scope>NUCLEOTIDE SEQUENCE [LARGE SCALE GENOMIC DNA]</scope>
    <source>
        <strain evidence="4">FinWhale-01</strain>
    </source>
</reference>